<dbReference type="EMBL" id="BARU01001995">
    <property type="protein sequence ID" value="GAH23029.1"/>
    <property type="molecule type" value="Genomic_DNA"/>
</dbReference>
<evidence type="ECO:0000313" key="1">
    <source>
        <dbReference type="EMBL" id="GAH23029.1"/>
    </source>
</evidence>
<organism evidence="1">
    <name type="scientific">marine sediment metagenome</name>
    <dbReference type="NCBI Taxonomy" id="412755"/>
    <lineage>
        <taxon>unclassified sequences</taxon>
        <taxon>metagenomes</taxon>
        <taxon>ecological metagenomes</taxon>
    </lineage>
</organism>
<accession>X1F0X4</accession>
<proteinExistence type="predicted"/>
<name>X1F0X4_9ZZZZ</name>
<reference evidence="1" key="1">
    <citation type="journal article" date="2014" name="Front. Microbiol.">
        <title>High frequency of phylogenetically diverse reductive dehalogenase-homologous genes in deep subseafloor sedimentary metagenomes.</title>
        <authorList>
            <person name="Kawai M."/>
            <person name="Futagami T."/>
            <person name="Toyoda A."/>
            <person name="Takaki Y."/>
            <person name="Nishi S."/>
            <person name="Hori S."/>
            <person name="Arai W."/>
            <person name="Tsubouchi T."/>
            <person name="Morono Y."/>
            <person name="Uchiyama I."/>
            <person name="Ito T."/>
            <person name="Fujiyama A."/>
            <person name="Inagaki F."/>
            <person name="Takami H."/>
        </authorList>
    </citation>
    <scope>NUCLEOTIDE SEQUENCE</scope>
    <source>
        <strain evidence="1">Expedition CK06-06</strain>
    </source>
</reference>
<sequence length="423" mass="46300">TNPDTTGIMRLLSMEEEGMEISLTEETAYPASLPFDDSFTLVDLKADNRGRLFYKDFPYRTDSKIGPYLAAGSSVGEDIGQSLVLDFELDSGDWVGTQIPILVEQGLADLSSLHSLSMSYRAIPGLGSFRIYMQIGEIGEDLDGNGKLDEELSENDAGFSFNDESANGAVLLVGSGPQNTGNGRRDSEDIDGNGFLDQETASAAQNIVTMVSESPLSEVWKVLTHTFSETERRQLRRVRSLRLLVVADAGTASSGRVLIDRISLAGTSFWVDTTDYPDGTVTAREIEEGEAKKEPPQELDKAFSQVKETFHPFGEKQKVLEVEWLGGPSTGDWTLQGYSRTGSQGINYRTITLYYRIPGLSGGSNLSFSLLDIQGQGIAWNFEPEERDTWSELEVSLDGGKVYIEGIEVQGARVTIDESYGSL</sequence>
<dbReference type="AlphaFoldDB" id="X1F0X4"/>
<feature type="non-terminal residue" evidence="1">
    <location>
        <position position="1"/>
    </location>
</feature>
<protein>
    <submittedName>
        <fullName evidence="1">Uncharacterized protein</fullName>
    </submittedName>
</protein>
<feature type="non-terminal residue" evidence="1">
    <location>
        <position position="423"/>
    </location>
</feature>
<comment type="caution">
    <text evidence="1">The sequence shown here is derived from an EMBL/GenBank/DDBJ whole genome shotgun (WGS) entry which is preliminary data.</text>
</comment>
<gene>
    <name evidence="1" type="ORF">S03H2_04906</name>
</gene>